<dbReference type="Pfam" id="PF09294">
    <property type="entry name" value="Interfer-bind"/>
    <property type="match status" value="1"/>
</dbReference>
<dbReference type="GO" id="GO:0004896">
    <property type="term" value="F:cytokine receptor activity"/>
    <property type="evidence" value="ECO:0007669"/>
    <property type="project" value="TreeGrafter"/>
</dbReference>
<dbReference type="InterPro" id="IPR015373">
    <property type="entry name" value="Interferon/interleukin_rcp_dom"/>
</dbReference>
<protein>
    <submittedName>
        <fullName evidence="6">Interleukin-10 receptor subunit beta-like isoform X1</fullName>
    </submittedName>
</protein>
<dbReference type="Proteomes" id="UP000515129">
    <property type="component" value="Chromosome 1"/>
</dbReference>
<dbReference type="InterPro" id="IPR036116">
    <property type="entry name" value="FN3_sf"/>
</dbReference>
<name>A0A6P6QB76_CARAU</name>
<dbReference type="Pfam" id="PF01108">
    <property type="entry name" value="Tissue_fac"/>
    <property type="match status" value="1"/>
</dbReference>
<evidence type="ECO:0000259" key="4">
    <source>
        <dbReference type="Pfam" id="PF09294"/>
    </source>
</evidence>
<feature type="transmembrane region" description="Helical" evidence="1">
    <location>
        <begin position="225"/>
        <end position="248"/>
    </location>
</feature>
<keyword evidence="5" id="KW-1185">Reference proteome</keyword>
<dbReference type="GeneID" id="113109769"/>
<feature type="domain" description="Fibronectin type-III" evidence="3">
    <location>
        <begin position="23"/>
        <end position="107"/>
    </location>
</feature>
<dbReference type="InterPro" id="IPR003961">
    <property type="entry name" value="FN3_dom"/>
</dbReference>
<organism evidence="5 6">
    <name type="scientific">Carassius auratus</name>
    <name type="common">Goldfish</name>
    <dbReference type="NCBI Taxonomy" id="7957"/>
    <lineage>
        <taxon>Eukaryota</taxon>
        <taxon>Metazoa</taxon>
        <taxon>Chordata</taxon>
        <taxon>Craniata</taxon>
        <taxon>Vertebrata</taxon>
        <taxon>Euteleostomi</taxon>
        <taxon>Actinopterygii</taxon>
        <taxon>Neopterygii</taxon>
        <taxon>Teleostei</taxon>
        <taxon>Ostariophysi</taxon>
        <taxon>Cypriniformes</taxon>
        <taxon>Cyprinidae</taxon>
        <taxon>Cyprininae</taxon>
        <taxon>Carassius</taxon>
    </lineage>
</organism>
<accession>A0A6P6QB76</accession>
<dbReference type="RefSeq" id="XP_026129305.1">
    <property type="nucleotide sequence ID" value="XM_026273520.1"/>
</dbReference>
<sequence length="393" mass="44195">MSAKLCLWALIFFVTKDVHPNYAEANVAAPQNVMVTSVNMAAVVEWTSPHNPMRNVTYTARYILKNNVSSICVNTRELKCDAGRLPSIFGRYIFQVRAEDQGMFSKWVDTAIFKPNKHSIIGPPTVHLVIQSNTLDVHVQAPVMKVGNLAEIFSQMSYIIRHWTEGFEEEAVEKTVAETKEDYVKLSIKGLHFWSRYCAQALVIPKGYRNVKHFSTAVCVTNTSVLISCVIAAAILLFLAILAALLIYKVYRFLYPKTNLPELLKNLFVPSFWNAEATHHSAQQKEQHDKISAISEEHLYEELSEKSKISEDKDSGLSSVLGPIQEVEEDYKLLVNINHAPIFYSNHLYPLCLKNSLFTHSNSPCFEGSTSTQSCYYNIADASSEPSISEGVC</sequence>
<evidence type="ECO:0000256" key="1">
    <source>
        <dbReference type="SAM" id="Phobius"/>
    </source>
</evidence>
<dbReference type="PANTHER" id="PTHR20859">
    <property type="entry name" value="INTERFERON/INTERLEUKIN RECEPTOR"/>
    <property type="match status" value="1"/>
</dbReference>
<dbReference type="InterPro" id="IPR050650">
    <property type="entry name" value="Type-II_Cytokine-TF_Rcpt"/>
</dbReference>
<dbReference type="SUPFAM" id="SSF49265">
    <property type="entry name" value="Fibronectin type III"/>
    <property type="match status" value="2"/>
</dbReference>
<feature type="domain" description="Interferon/interleukin receptor" evidence="4">
    <location>
        <begin position="120"/>
        <end position="221"/>
    </location>
</feature>
<evidence type="ECO:0000313" key="5">
    <source>
        <dbReference type="Proteomes" id="UP000515129"/>
    </source>
</evidence>
<dbReference type="Gene3D" id="2.60.40.10">
    <property type="entry name" value="Immunoglobulins"/>
    <property type="match status" value="1"/>
</dbReference>
<dbReference type="CDD" id="cd00063">
    <property type="entry name" value="FN3"/>
    <property type="match status" value="1"/>
</dbReference>
<dbReference type="PANTHER" id="PTHR20859:SF53">
    <property type="entry name" value="INTERLEUKIN-22 RECEPTOR SUBUNIT ALPHA-1"/>
    <property type="match status" value="1"/>
</dbReference>
<keyword evidence="1" id="KW-1133">Transmembrane helix</keyword>
<reference evidence="6" key="1">
    <citation type="submission" date="2025-08" db="UniProtKB">
        <authorList>
            <consortium name="RefSeq"/>
        </authorList>
    </citation>
    <scope>IDENTIFICATION</scope>
    <source>
        <strain evidence="6">Wakin</strain>
        <tissue evidence="6">Muscle</tissue>
    </source>
</reference>
<evidence type="ECO:0000256" key="2">
    <source>
        <dbReference type="SAM" id="SignalP"/>
    </source>
</evidence>
<gene>
    <name evidence="6" type="primary">LOC113109769</name>
</gene>
<proteinExistence type="predicted"/>
<dbReference type="InterPro" id="IPR013783">
    <property type="entry name" value="Ig-like_fold"/>
</dbReference>
<evidence type="ECO:0000313" key="6">
    <source>
        <dbReference type="RefSeq" id="XP_026129305.1"/>
    </source>
</evidence>
<keyword evidence="1" id="KW-0812">Transmembrane</keyword>
<dbReference type="GO" id="GO:0005886">
    <property type="term" value="C:plasma membrane"/>
    <property type="evidence" value="ECO:0007669"/>
    <property type="project" value="TreeGrafter"/>
</dbReference>
<feature type="chain" id="PRO_5028476398" evidence="2">
    <location>
        <begin position="21"/>
        <end position="393"/>
    </location>
</feature>
<feature type="signal peptide" evidence="2">
    <location>
        <begin position="1"/>
        <end position="20"/>
    </location>
</feature>
<keyword evidence="2" id="KW-0732">Signal</keyword>
<evidence type="ECO:0000259" key="3">
    <source>
        <dbReference type="Pfam" id="PF01108"/>
    </source>
</evidence>
<dbReference type="AlphaFoldDB" id="A0A6P6QB76"/>
<dbReference type="OrthoDB" id="8724082at2759"/>
<keyword evidence="1" id="KW-0472">Membrane</keyword>
<dbReference type="KEGG" id="caua:113109769"/>